<dbReference type="PROSITE" id="PS50035">
    <property type="entry name" value="PLD"/>
    <property type="match status" value="1"/>
</dbReference>
<evidence type="ECO:0000256" key="9">
    <source>
        <dbReference type="ARBA" id="ARBA00048586"/>
    </source>
</evidence>
<dbReference type="OrthoDB" id="10250191at2759"/>
<evidence type="ECO:0000313" key="14">
    <source>
        <dbReference type="EMBL" id="EKF37194.1"/>
    </source>
</evidence>
<evidence type="ECO:0000256" key="5">
    <source>
        <dbReference type="ARBA" id="ARBA00022737"/>
    </source>
</evidence>
<evidence type="ECO:0000256" key="11">
    <source>
        <dbReference type="SAM" id="MobiDB-lite"/>
    </source>
</evidence>
<keyword evidence="10" id="KW-0067">ATP-binding</keyword>
<dbReference type="InterPro" id="IPR016270">
    <property type="entry name" value="PGS1"/>
</dbReference>
<comment type="pathway">
    <text evidence="1 10">Phospholipid metabolism; phosphatidylglycerol biosynthesis; phosphatidylglycerol from CDP-diacylglycerol: step 1/2.</text>
</comment>
<comment type="subcellular location">
    <subcellularLocation>
        <location evidence="10">Mitochondrion</location>
    </subcellularLocation>
</comment>
<dbReference type="GO" id="GO:0008444">
    <property type="term" value="F:CDP-diacylglycerol-glycerol-3-phosphate 3-phosphatidyltransferase activity"/>
    <property type="evidence" value="ECO:0007669"/>
    <property type="project" value="UniProtKB-EC"/>
</dbReference>
<evidence type="ECO:0000256" key="4">
    <source>
        <dbReference type="ARBA" id="ARBA00022679"/>
    </source>
</evidence>
<evidence type="ECO:0000256" key="12">
    <source>
        <dbReference type="SAM" id="SignalP"/>
    </source>
</evidence>
<evidence type="ECO:0000256" key="10">
    <source>
        <dbReference type="RuleBase" id="RU365024"/>
    </source>
</evidence>
<organism evidence="14 15">
    <name type="scientific">Trypanosoma cruzi marinkellei</name>
    <dbReference type="NCBI Taxonomy" id="85056"/>
    <lineage>
        <taxon>Eukaryota</taxon>
        <taxon>Discoba</taxon>
        <taxon>Euglenozoa</taxon>
        <taxon>Kinetoplastea</taxon>
        <taxon>Metakinetoplastina</taxon>
        <taxon>Trypanosomatida</taxon>
        <taxon>Trypanosomatidae</taxon>
        <taxon>Trypanosoma</taxon>
        <taxon>Schizotrypanum</taxon>
    </lineage>
</organism>
<evidence type="ECO:0000259" key="13">
    <source>
        <dbReference type="PROSITE" id="PS50035"/>
    </source>
</evidence>
<evidence type="ECO:0000256" key="2">
    <source>
        <dbReference type="ARBA" id="ARBA00010682"/>
    </source>
</evidence>
<keyword evidence="7 10" id="KW-0594">Phospholipid biosynthesis</keyword>
<dbReference type="GO" id="GO:0005524">
    <property type="term" value="F:ATP binding"/>
    <property type="evidence" value="ECO:0007669"/>
    <property type="project" value="UniProtKB-KW"/>
</dbReference>
<keyword evidence="12" id="KW-0732">Signal</keyword>
<dbReference type="SUPFAM" id="SSF56024">
    <property type="entry name" value="Phospholipase D/nuclease"/>
    <property type="match status" value="1"/>
</dbReference>
<dbReference type="Gene3D" id="3.30.870.10">
    <property type="entry name" value="Endonuclease Chain A"/>
    <property type="match status" value="2"/>
</dbReference>
<comment type="function">
    <text evidence="10">Functions in the biosynthesis of the anionic phospholipids phosphatidylglycerol and cardiolipin.</text>
</comment>
<evidence type="ECO:0000313" key="15">
    <source>
        <dbReference type="Proteomes" id="UP000007350"/>
    </source>
</evidence>
<protein>
    <recommendedName>
        <fullName evidence="10">CDP-diacylglycerol--glycerol-3-phosphate 3-phosphatidyltransferase</fullName>
        <ecNumber evidence="10">2.7.8.5</ecNumber>
    </recommendedName>
</protein>
<keyword evidence="4 10" id="KW-0808">Transferase</keyword>
<keyword evidence="15" id="KW-1185">Reference proteome</keyword>
<dbReference type="InterPro" id="IPR001736">
    <property type="entry name" value="PLipase_D/transphosphatidylase"/>
</dbReference>
<comment type="similarity">
    <text evidence="2 10">Belongs to the CDP-alcohol phosphatidyltransferase class-II family.</text>
</comment>
<feature type="region of interest" description="Disordered" evidence="11">
    <location>
        <begin position="288"/>
        <end position="324"/>
    </location>
</feature>
<sequence>MVFLVAYLLVLAVAAFVTFRVFGSNRSGLASGGRGCGVDFFFSEGRQRRRPLEELLPFVDAQQAEMLSFLQETCCALPVRAESVHILPSPKHFFEELQKRVHAAKRRIVISALYIGDGPLARQFVACLEEKVVEMARLGQPLDICLLLDYNRMHDRHNLLTLKQLLTLAHSTRGSTTGIDKQAMVRVRLFLFQTPCRWNRLFAPFGRAKEALGVQHTKIFCFDDCDTILSGANLSDDYFSTRMDRYVVIEDNVRVAAWFSDLADTLCHMSHCVVCHGEALIGHNATNSNNNNNGMNDNNNNNNNNSNNNGDTNSNGRKTRNRSDGYTVHKKSELVILPNALGIDPSLDSAAFSTRAKQLLEEFAARAVAASELSSPEEEEEKYDTFLFPTLQFARANVFHDSLVVQQLLHKAPASTRIFFTSPYLNMYAPFVDEMLASETTYDFITASVNTNGWRGAKGLAGYIPYFYLQLERAFYFLMREYGCSDRVRVREFSVDGLTFHAKGVWFVESEDGTSEQTEMPTKGGRSRVHAAASDACANARETEEKGIKAPYLVAYGSTNYGYRSVHKDVEAEVFLFTANKTLRKALRDELLFILHQSTLVTEERFVHGAQGRFQPVVSLLAQMGQDFL</sequence>
<dbReference type="UniPathway" id="UPA00084">
    <property type="reaction ID" value="UER00503"/>
</dbReference>
<dbReference type="GO" id="GO:0005739">
    <property type="term" value="C:mitochondrion"/>
    <property type="evidence" value="ECO:0007669"/>
    <property type="project" value="UniProtKB-SubCell"/>
</dbReference>
<feature type="signal peptide" evidence="12">
    <location>
        <begin position="1"/>
        <end position="15"/>
    </location>
</feature>
<dbReference type="AlphaFoldDB" id="K2NHI8"/>
<evidence type="ECO:0000256" key="3">
    <source>
        <dbReference type="ARBA" id="ARBA00022516"/>
    </source>
</evidence>
<dbReference type="PANTHER" id="PTHR12586:SF1">
    <property type="entry name" value="CDP-DIACYLGLYCEROL--GLYCEROL-3-PHOSPHATE 3-PHOSPHATIDYLTRANSFERASE, MITOCHONDRIAL"/>
    <property type="match status" value="1"/>
</dbReference>
<proteinExistence type="inferred from homology"/>
<accession>K2NHI8</accession>
<keyword evidence="5" id="KW-0677">Repeat</keyword>
<dbReference type="GO" id="GO:0032049">
    <property type="term" value="P:cardiolipin biosynthetic process"/>
    <property type="evidence" value="ECO:0007669"/>
    <property type="project" value="InterPro"/>
</dbReference>
<gene>
    <name evidence="14" type="ORF">MOQ_002240</name>
</gene>
<dbReference type="CDD" id="cd09137">
    <property type="entry name" value="PLDc_PGS1_euk_2"/>
    <property type="match status" value="1"/>
</dbReference>
<feature type="domain" description="PLD phosphodiesterase" evidence="13">
    <location>
        <begin position="211"/>
        <end position="238"/>
    </location>
</feature>
<feature type="compositionally biased region" description="Low complexity" evidence="11">
    <location>
        <begin position="288"/>
        <end position="316"/>
    </location>
</feature>
<evidence type="ECO:0000256" key="8">
    <source>
        <dbReference type="ARBA" id="ARBA00023264"/>
    </source>
</evidence>
<reference evidence="14 15" key="1">
    <citation type="journal article" date="2012" name="BMC Genomics">
        <title>Comparative genomic analysis of human infective Trypanosoma cruzi lineages with the bat-restricted subspecies T. cruzi marinkellei.</title>
        <authorList>
            <person name="Franzen O."/>
            <person name="Talavera-Lopez C."/>
            <person name="Ochaya S."/>
            <person name="Butler C.E."/>
            <person name="Messenger L.A."/>
            <person name="Lewis M.D."/>
            <person name="Llewellyn M.S."/>
            <person name="Marinkelle C.J."/>
            <person name="Tyler K.M."/>
            <person name="Miles M.A."/>
            <person name="Andersson B."/>
        </authorList>
    </citation>
    <scope>NUCLEOTIDE SEQUENCE [LARGE SCALE GENOMIC DNA]</scope>
    <source>
        <strain evidence="14 15">B7</strain>
    </source>
</reference>
<keyword evidence="10" id="KW-0547">Nucleotide-binding</keyword>
<evidence type="ECO:0000256" key="1">
    <source>
        <dbReference type="ARBA" id="ARBA00005042"/>
    </source>
</evidence>
<evidence type="ECO:0000256" key="6">
    <source>
        <dbReference type="ARBA" id="ARBA00023098"/>
    </source>
</evidence>
<dbReference type="Proteomes" id="UP000007350">
    <property type="component" value="Unassembled WGS sequence"/>
</dbReference>
<name>K2NHI8_TRYCR</name>
<feature type="chain" id="PRO_5012836277" description="CDP-diacylglycerol--glycerol-3-phosphate 3-phosphatidyltransferase" evidence="12">
    <location>
        <begin position="16"/>
        <end position="629"/>
    </location>
</feature>
<dbReference type="EMBL" id="AHKC01008844">
    <property type="protein sequence ID" value="EKF37194.1"/>
    <property type="molecule type" value="Genomic_DNA"/>
</dbReference>
<dbReference type="EC" id="2.7.8.5" evidence="10"/>
<keyword evidence="8 10" id="KW-1208">Phospholipid metabolism</keyword>
<keyword evidence="3 10" id="KW-0444">Lipid biosynthesis</keyword>
<comment type="catalytic activity">
    <reaction evidence="9 10">
        <text>a CDP-1,2-diacyl-sn-glycerol + sn-glycerol 3-phosphate = a 1,2-diacyl-sn-glycero-3-phospho-(1'-sn-glycero-3'-phosphate) + CMP + H(+)</text>
        <dbReference type="Rhea" id="RHEA:12593"/>
        <dbReference type="ChEBI" id="CHEBI:15378"/>
        <dbReference type="ChEBI" id="CHEBI:57597"/>
        <dbReference type="ChEBI" id="CHEBI:58332"/>
        <dbReference type="ChEBI" id="CHEBI:60110"/>
        <dbReference type="ChEBI" id="CHEBI:60377"/>
        <dbReference type="EC" id="2.7.8.5"/>
    </reaction>
</comment>
<comment type="caution">
    <text evidence="14">The sequence shown here is derived from an EMBL/GenBank/DDBJ whole genome shotgun (WGS) entry which is preliminary data.</text>
</comment>
<evidence type="ECO:0000256" key="7">
    <source>
        <dbReference type="ARBA" id="ARBA00023209"/>
    </source>
</evidence>
<dbReference type="PANTHER" id="PTHR12586">
    <property type="entry name" value="CDP-DIACYLGLYCEROL--SERINE O-PHOSPHATIDYLTRANSFERASE"/>
    <property type="match status" value="1"/>
</dbReference>
<keyword evidence="10" id="KW-0496">Mitochondrion</keyword>
<keyword evidence="6 10" id="KW-0443">Lipid metabolism</keyword>